<dbReference type="PANTHER" id="PTHR46630:SF1">
    <property type="entry name" value="TETRATRICOPEPTIDE REPEAT PROTEIN 29"/>
    <property type="match status" value="1"/>
</dbReference>
<reference evidence="6 7" key="1">
    <citation type="submission" date="2021-01" db="EMBL/GenBank/DDBJ databases">
        <title>Draft Genome Sequence and Polyhydroxyalkanoate Biosynthetic Potential of Jeongeupia naejangsanensis Type Strain DSM 24253.</title>
        <authorList>
            <person name="Turrini P."/>
            <person name="Artuso I."/>
            <person name="Lugli G.A."/>
            <person name="Frangipani E."/>
            <person name="Ventura M."/>
            <person name="Visca P."/>
        </authorList>
    </citation>
    <scope>NUCLEOTIDE SEQUENCE [LARGE SCALE GENOMIC DNA]</scope>
    <source>
        <strain evidence="6 7">DSM 24253</strain>
    </source>
</reference>
<evidence type="ECO:0000256" key="2">
    <source>
        <dbReference type="ARBA" id="ARBA00022490"/>
    </source>
</evidence>
<comment type="caution">
    <text evidence="6">The sequence shown here is derived from an EMBL/GenBank/DDBJ whole genome shotgun (WGS) entry which is preliminary data.</text>
</comment>
<gene>
    <name evidence="6" type="ORF">JMJ54_16835</name>
</gene>
<evidence type="ECO:0000256" key="3">
    <source>
        <dbReference type="ARBA" id="ARBA00022737"/>
    </source>
</evidence>
<comment type="subcellular location">
    <subcellularLocation>
        <location evidence="1">Cytoplasm</location>
    </subcellularLocation>
</comment>
<comment type="similarity">
    <text evidence="5">Belongs to the Rap family.</text>
</comment>
<dbReference type="PANTHER" id="PTHR46630">
    <property type="entry name" value="TETRATRICOPEPTIDE REPEAT PROTEIN 29"/>
    <property type="match status" value="1"/>
</dbReference>
<evidence type="ECO:0000256" key="5">
    <source>
        <dbReference type="ARBA" id="ARBA00038253"/>
    </source>
</evidence>
<dbReference type="Proteomes" id="UP000809431">
    <property type="component" value="Unassembled WGS sequence"/>
</dbReference>
<dbReference type="EMBL" id="JAESND010000010">
    <property type="protein sequence ID" value="MBM3117504.1"/>
    <property type="molecule type" value="Genomic_DNA"/>
</dbReference>
<accession>A0ABS2BPE8</accession>
<evidence type="ECO:0008006" key="8">
    <source>
        <dbReference type="Google" id="ProtNLM"/>
    </source>
</evidence>
<keyword evidence="4" id="KW-0802">TPR repeat</keyword>
<evidence type="ECO:0000313" key="7">
    <source>
        <dbReference type="Proteomes" id="UP000809431"/>
    </source>
</evidence>
<dbReference type="InterPro" id="IPR019734">
    <property type="entry name" value="TPR_rpt"/>
</dbReference>
<evidence type="ECO:0000313" key="6">
    <source>
        <dbReference type="EMBL" id="MBM3117504.1"/>
    </source>
</evidence>
<sequence length="355" mass="38077">MNERNALLADLEPIAINAENGSPPPPAEVEALLARARAVGDARLEALAMVTLGHAWQHVGRLRAAQQAFRDAAACFAAAGHTRGRIEALIEFGRARYAAGEVAPALDTWSQCLELAHDNGDADHCARVCLGVGQACVALGDHAGALRYHELALSLARPLGHDRLTCEALINVGGDAYRLQQGDRALTALAEADALLQTKVNNRVWAAEVPYYRGLVCLANGDPDAALSALAQARTAHSANHSVWGEAHSWFALGQAHEAAAQPAHAGECYQAARQLVRNAGLIALHQQLLRRLAALARTNDDMVAALGWLRELEALDVAPPEVQVRWNRTQLTRLGALETRSRIQAIRLGQTVIQ</sequence>
<dbReference type="InterPro" id="IPR011990">
    <property type="entry name" value="TPR-like_helical_dom_sf"/>
</dbReference>
<proteinExistence type="inferred from homology"/>
<keyword evidence="7" id="KW-1185">Reference proteome</keyword>
<name>A0ABS2BPE8_9NEIS</name>
<evidence type="ECO:0000256" key="1">
    <source>
        <dbReference type="ARBA" id="ARBA00004496"/>
    </source>
</evidence>
<keyword evidence="3" id="KW-0677">Repeat</keyword>
<dbReference type="SUPFAM" id="SSF48452">
    <property type="entry name" value="TPR-like"/>
    <property type="match status" value="2"/>
</dbReference>
<dbReference type="InterPro" id="IPR051476">
    <property type="entry name" value="Bac_ResReg_Asp_Phosphatase"/>
</dbReference>
<dbReference type="SMART" id="SM00028">
    <property type="entry name" value="TPR"/>
    <property type="match status" value="4"/>
</dbReference>
<organism evidence="6 7">
    <name type="scientific">Jeongeupia naejangsanensis</name>
    <dbReference type="NCBI Taxonomy" id="613195"/>
    <lineage>
        <taxon>Bacteria</taxon>
        <taxon>Pseudomonadati</taxon>
        <taxon>Pseudomonadota</taxon>
        <taxon>Betaproteobacteria</taxon>
        <taxon>Neisseriales</taxon>
        <taxon>Chitinibacteraceae</taxon>
        <taxon>Jeongeupia</taxon>
    </lineage>
</organism>
<dbReference type="Gene3D" id="1.25.40.10">
    <property type="entry name" value="Tetratricopeptide repeat domain"/>
    <property type="match status" value="2"/>
</dbReference>
<protein>
    <recommendedName>
        <fullName evidence="8">Tetratricopeptide repeat protein</fullName>
    </recommendedName>
</protein>
<keyword evidence="2" id="KW-0963">Cytoplasm</keyword>
<evidence type="ECO:0000256" key="4">
    <source>
        <dbReference type="ARBA" id="ARBA00022803"/>
    </source>
</evidence>
<dbReference type="RefSeq" id="WP_203539719.1">
    <property type="nucleotide sequence ID" value="NZ_JAESND010000010.1"/>
</dbReference>